<dbReference type="RefSeq" id="WP_353472484.1">
    <property type="nucleotide sequence ID" value="NZ_CP123384.1"/>
</dbReference>
<gene>
    <name evidence="1" type="ORF">PVT71_00210</name>
</gene>
<proteinExistence type="predicted"/>
<evidence type="ECO:0000313" key="1">
    <source>
        <dbReference type="EMBL" id="XCC93663.1"/>
    </source>
</evidence>
<dbReference type="AlphaFoldDB" id="A0AAU8AGN8"/>
<sequence>MDGAVSWTEMGSERGLDPLAMINVIQERYQSLLPGFSSVTTRLRNYSFYSWLVAHYAQNIHDASRTRFHSFLRRCEALYALASAQDSKETGVAARLFANDYLRGDNPVIDFIRATDEATPAAERYMDAKSGVFYAVYFRQMVDYGLLEERTEHGLPVPTETGAALAAAYDETLGGLSASFFAAADAGTVSRQELAPMALMRPSALDQDSAEAELLRDLLLGSDGRESSLERRKTLLLILETARFSAAPVAVDDLRWSWLETVPEGELQETHAAWRHYQTGDTVRVVYEALMRHATRELMDHPLGLALPALNALALRDIPDVTLKDFFFALEAANDGRTFRELQGAALRDEAPIADILAPLARLCTLWRGDLDQLKESFPDKPGYQTGLSELRWLIQSMDQSASGVLQTLIGERVLRRHLEVAARKFHLQKKYTYLVEIEDARLRARRIAMVEASGPRLGTALQFLEDIGLMQDACITTRGTALLEAQ</sequence>
<name>A0AAU8AGN8_9RHOB</name>
<dbReference type="EMBL" id="CP123384">
    <property type="protein sequence ID" value="XCC93663.1"/>
    <property type="molecule type" value="Genomic_DNA"/>
</dbReference>
<protein>
    <submittedName>
        <fullName evidence="1">Uncharacterized protein</fullName>
    </submittedName>
</protein>
<reference evidence="1" key="1">
    <citation type="submission" date="2023-02" db="EMBL/GenBank/DDBJ databases">
        <title>Description and genomic characterization of Salipiger bruguierae sp. nov., isolated from the sediment of mangrove plant Bruguiera sexangula.</title>
        <authorList>
            <person name="Long M."/>
        </authorList>
    </citation>
    <scope>NUCLEOTIDE SEQUENCE</scope>
    <source>
        <strain evidence="1">H15</strain>
    </source>
</reference>
<accession>A0AAU8AGN8</accession>
<organism evidence="1">
    <name type="scientific">Alloyangia sp. H15</name>
    <dbReference type="NCBI Taxonomy" id="3029062"/>
    <lineage>
        <taxon>Bacteria</taxon>
        <taxon>Pseudomonadati</taxon>
        <taxon>Pseudomonadota</taxon>
        <taxon>Alphaproteobacteria</taxon>
        <taxon>Rhodobacterales</taxon>
        <taxon>Roseobacteraceae</taxon>
        <taxon>Alloyangia</taxon>
    </lineage>
</organism>